<feature type="signal peptide" evidence="7">
    <location>
        <begin position="1"/>
        <end position="25"/>
    </location>
</feature>
<evidence type="ECO:0000256" key="1">
    <source>
        <dbReference type="ARBA" id="ARBA00000971"/>
    </source>
</evidence>
<evidence type="ECO:0000313" key="9">
    <source>
        <dbReference type="EMBL" id="KAF5351998.1"/>
    </source>
</evidence>
<keyword evidence="4" id="KW-0413">Isomerase</keyword>
<proteinExistence type="predicted"/>
<dbReference type="AlphaFoldDB" id="A0A8H5D3F3"/>
<dbReference type="PANTHER" id="PTHR11071:SF561">
    <property type="entry name" value="PEPTIDYL-PROLYL CIS-TRANS ISOMERASE D-RELATED"/>
    <property type="match status" value="1"/>
</dbReference>
<gene>
    <name evidence="9" type="ORF">D9756_007583</name>
</gene>
<dbReference type="SUPFAM" id="SSF50891">
    <property type="entry name" value="Cyclophilin-like"/>
    <property type="match status" value="1"/>
</dbReference>
<dbReference type="GO" id="GO:0005783">
    <property type="term" value="C:endoplasmic reticulum"/>
    <property type="evidence" value="ECO:0007669"/>
    <property type="project" value="TreeGrafter"/>
</dbReference>
<dbReference type="InterPro" id="IPR002130">
    <property type="entry name" value="Cyclophilin-type_PPIase_dom"/>
</dbReference>
<dbReference type="GO" id="GO:0006457">
    <property type="term" value="P:protein folding"/>
    <property type="evidence" value="ECO:0007669"/>
    <property type="project" value="InterPro"/>
</dbReference>
<comment type="caution">
    <text evidence="9">The sequence shown here is derived from an EMBL/GenBank/DDBJ whole genome shotgun (WGS) entry which is preliminary data.</text>
</comment>
<dbReference type="Gene3D" id="2.40.100.10">
    <property type="entry name" value="Cyclophilin-like"/>
    <property type="match status" value="1"/>
</dbReference>
<dbReference type="InterPro" id="IPR020892">
    <property type="entry name" value="Cyclophilin-type_PPIase_CS"/>
</dbReference>
<organism evidence="9 10">
    <name type="scientific">Leucocoprinus leucothites</name>
    <dbReference type="NCBI Taxonomy" id="201217"/>
    <lineage>
        <taxon>Eukaryota</taxon>
        <taxon>Fungi</taxon>
        <taxon>Dikarya</taxon>
        <taxon>Basidiomycota</taxon>
        <taxon>Agaricomycotina</taxon>
        <taxon>Agaricomycetes</taxon>
        <taxon>Agaricomycetidae</taxon>
        <taxon>Agaricales</taxon>
        <taxon>Agaricineae</taxon>
        <taxon>Agaricaceae</taxon>
        <taxon>Leucocoprinus</taxon>
    </lineage>
</organism>
<dbReference type="EMBL" id="JAACJO010000012">
    <property type="protein sequence ID" value="KAF5351998.1"/>
    <property type="molecule type" value="Genomic_DNA"/>
</dbReference>
<dbReference type="GO" id="GO:0003755">
    <property type="term" value="F:peptidyl-prolyl cis-trans isomerase activity"/>
    <property type="evidence" value="ECO:0007669"/>
    <property type="project" value="UniProtKB-KW"/>
</dbReference>
<reference evidence="9 10" key="1">
    <citation type="journal article" date="2020" name="ISME J.">
        <title>Uncovering the hidden diversity of litter-decomposition mechanisms in mushroom-forming fungi.</title>
        <authorList>
            <person name="Floudas D."/>
            <person name="Bentzer J."/>
            <person name="Ahren D."/>
            <person name="Johansson T."/>
            <person name="Persson P."/>
            <person name="Tunlid A."/>
        </authorList>
    </citation>
    <scope>NUCLEOTIDE SEQUENCE [LARGE SCALE GENOMIC DNA]</scope>
    <source>
        <strain evidence="9 10">CBS 146.42</strain>
    </source>
</reference>
<evidence type="ECO:0000313" key="10">
    <source>
        <dbReference type="Proteomes" id="UP000559027"/>
    </source>
</evidence>
<dbReference type="FunFam" id="2.40.100.10:FF:000001">
    <property type="entry name" value="Peptidyl-prolyl cis-trans isomerase"/>
    <property type="match status" value="1"/>
</dbReference>
<keyword evidence="6" id="KW-0812">Transmembrane</keyword>
<evidence type="ECO:0000259" key="8">
    <source>
        <dbReference type="PROSITE" id="PS50072"/>
    </source>
</evidence>
<evidence type="ECO:0000256" key="6">
    <source>
        <dbReference type="SAM" id="Phobius"/>
    </source>
</evidence>
<dbReference type="EC" id="5.2.1.8" evidence="2"/>
<protein>
    <recommendedName>
        <fullName evidence="2">peptidylprolyl isomerase</fullName>
        <ecNumber evidence="2">5.2.1.8</ecNumber>
    </recommendedName>
</protein>
<dbReference type="GO" id="GO:0016018">
    <property type="term" value="F:cyclosporin A binding"/>
    <property type="evidence" value="ECO:0007669"/>
    <property type="project" value="TreeGrafter"/>
</dbReference>
<evidence type="ECO:0000256" key="3">
    <source>
        <dbReference type="ARBA" id="ARBA00023110"/>
    </source>
</evidence>
<comment type="catalytic activity">
    <reaction evidence="1">
        <text>[protein]-peptidylproline (omega=180) = [protein]-peptidylproline (omega=0)</text>
        <dbReference type="Rhea" id="RHEA:16237"/>
        <dbReference type="Rhea" id="RHEA-COMP:10747"/>
        <dbReference type="Rhea" id="RHEA-COMP:10748"/>
        <dbReference type="ChEBI" id="CHEBI:83833"/>
        <dbReference type="ChEBI" id="CHEBI:83834"/>
        <dbReference type="EC" id="5.2.1.8"/>
    </reaction>
</comment>
<dbReference type="GO" id="GO:0000324">
    <property type="term" value="C:fungal-type vacuole"/>
    <property type="evidence" value="ECO:0007669"/>
    <property type="project" value="TreeGrafter"/>
</dbReference>
<dbReference type="CDD" id="cd01926">
    <property type="entry name" value="cyclophilin_ABH_like"/>
    <property type="match status" value="1"/>
</dbReference>
<sequence length="312" mass="33484">MFGRLTLAFIVVSIAAFFCAQSAEAAKGPKITNKVYFDIKHGDEDLGRITMGLFGGTVPKTAENFRALATGVKKDKTELGFGYKGSKFHRVIKDFMIQGGDFTRGDGTGGKSIYGEKFADENFKLKHTAPGILSMANAGKDTNGSQFFITTVVTSWLDGRHVVFGKVLDGMDVVRKIENVAKGGQDRPQVDVIIADCGELAMELETDENGNEDVNAGVTHPNVDEAITSTDTETATEEADSPASTDHSVSDKQKAAELETLPERANWSLVASGIILIGVFVAFFLWLGGGRCVRRLVKGGEANYSKLGSSDP</sequence>
<evidence type="ECO:0000256" key="5">
    <source>
        <dbReference type="SAM" id="MobiDB-lite"/>
    </source>
</evidence>
<dbReference type="Pfam" id="PF00160">
    <property type="entry name" value="Pro_isomerase"/>
    <property type="match status" value="1"/>
</dbReference>
<feature type="chain" id="PRO_5034552072" description="peptidylprolyl isomerase" evidence="7">
    <location>
        <begin position="26"/>
        <end position="312"/>
    </location>
</feature>
<keyword evidence="6" id="KW-1133">Transmembrane helix</keyword>
<feature type="domain" description="PPIase cyclophilin-type" evidence="8">
    <location>
        <begin position="36"/>
        <end position="199"/>
    </location>
</feature>
<feature type="transmembrane region" description="Helical" evidence="6">
    <location>
        <begin position="267"/>
        <end position="288"/>
    </location>
</feature>
<accession>A0A8H5D3F3</accession>
<dbReference type="Proteomes" id="UP000559027">
    <property type="component" value="Unassembled WGS sequence"/>
</dbReference>
<keyword evidence="7" id="KW-0732">Signal</keyword>
<keyword evidence="10" id="KW-1185">Reference proteome</keyword>
<evidence type="ECO:0000256" key="7">
    <source>
        <dbReference type="SAM" id="SignalP"/>
    </source>
</evidence>
<feature type="region of interest" description="Disordered" evidence="5">
    <location>
        <begin position="229"/>
        <end position="255"/>
    </location>
</feature>
<evidence type="ECO:0000256" key="2">
    <source>
        <dbReference type="ARBA" id="ARBA00013194"/>
    </source>
</evidence>
<dbReference type="PROSITE" id="PS50072">
    <property type="entry name" value="CSA_PPIASE_2"/>
    <property type="match status" value="1"/>
</dbReference>
<dbReference type="PROSITE" id="PS00170">
    <property type="entry name" value="CSA_PPIASE_1"/>
    <property type="match status" value="1"/>
</dbReference>
<keyword evidence="3" id="KW-0697">Rotamase</keyword>
<evidence type="ECO:0000256" key="4">
    <source>
        <dbReference type="ARBA" id="ARBA00023235"/>
    </source>
</evidence>
<name>A0A8H5D3F3_9AGAR</name>
<dbReference type="OrthoDB" id="193499at2759"/>
<keyword evidence="6" id="KW-0472">Membrane</keyword>
<dbReference type="PANTHER" id="PTHR11071">
    <property type="entry name" value="PEPTIDYL-PROLYL CIS-TRANS ISOMERASE"/>
    <property type="match status" value="1"/>
</dbReference>
<dbReference type="InterPro" id="IPR029000">
    <property type="entry name" value="Cyclophilin-like_dom_sf"/>
</dbReference>
<dbReference type="PRINTS" id="PR00153">
    <property type="entry name" value="CSAPPISMRASE"/>
</dbReference>